<dbReference type="EMBL" id="JAJJHW010002585">
    <property type="protein sequence ID" value="KAH8371228.1"/>
    <property type="molecule type" value="Genomic_DNA"/>
</dbReference>
<keyword evidence="4" id="KW-0479">Metal-binding</keyword>
<dbReference type="Gene3D" id="6.10.140.2220">
    <property type="match status" value="1"/>
</dbReference>
<sequence>MEYDTNYHQVCSTRTVQSDKKGFFNEFYVDVKDACGDKWLQNYFGKLKSNAARILSIFSDREVCDPVLGVLEHVQPVYKQKDVLMSSQRRAQADKFYLMSCSSELPDERKELLQQALGHANLAVMRAPAPQQDMAIDNGLSLAMAYRTRATILIAMGEGEAALSDLKLATNFGLETKESVDYYCKMAKAYAREYSLLVAHQLLLLLVIGESARAEISLKIAEKLAGADSALIAACRKEVAAVQHDKREPPKQAVVPDLTHGENPALSGAANVVKLVDTKEKGRFVVANECIKTGDVVLCENPVAACLLPSFFGTNCHHCFKRLRTPVACLHCSGIAFCSAQCMGEACNSYHSFECQFMDLFIGSGMSILCFIALRIFTQAASLDDGLTTANLLFENLCSHQDERKPDDHLQRALMAGFLMRVLQKAQYFGRRKTEGVNPTAVELQVATALLGLLQVLQYNAHEIYHTMVTDEHCFEGCRVIYLGAGLYGTGSYFNHECCPSVAGYYVGKKLVLAATKPHRPNETVAVNYGPIFTKMNLKERQRSLRGRYAFSCNCITCQENWPLLQKIDKQVRFWCTSANCVNLLRFPKDLAKDVRCPRCRKNISLKESVVRLIKVEEQYREAAEAMQAQKTNEAIDLFKEAIDSFFQIAALPHKDTLIAQQSLLKCLADTGSTFKKQTF</sequence>
<evidence type="ECO:0000256" key="6">
    <source>
        <dbReference type="ARBA" id="ARBA00022833"/>
    </source>
</evidence>
<keyword evidence="6" id="KW-0862">Zinc</keyword>
<comment type="function">
    <text evidence="7">Protein-lysine N-methyltransferase. Monomethylates PRMT5, modulating its transcriptional activity. May also act as a histone methyltransferase. Plays a critical role in cardiac development. Acts as a key epigenetic regulator of gene expression during cardiac development via its dual activities as a methyltransferase and negative regulator of HDAC1.</text>
</comment>
<dbReference type="Gene3D" id="2.170.270.10">
    <property type="entry name" value="SET domain"/>
    <property type="match status" value="1"/>
</dbReference>
<dbReference type="PANTHER" id="PTHR46165:SF5">
    <property type="entry name" value="RE32936P"/>
    <property type="match status" value="1"/>
</dbReference>
<dbReference type="InterPro" id="IPR046341">
    <property type="entry name" value="SET_dom_sf"/>
</dbReference>
<evidence type="ECO:0000256" key="7">
    <source>
        <dbReference type="ARBA" id="ARBA00093423"/>
    </source>
</evidence>
<dbReference type="InterPro" id="IPR052097">
    <property type="entry name" value="SET-MYND_domain_protein"/>
</dbReference>
<feature type="domain" description="SET" evidence="10">
    <location>
        <begin position="271"/>
        <end position="530"/>
    </location>
</feature>
<reference evidence="11" key="1">
    <citation type="journal article" date="2021" name="Mol. Ecol. Resour.">
        <title>Phylogenomic analyses of the genus Drosophila reveals genomic signals of climate adaptation.</title>
        <authorList>
            <person name="Li F."/>
            <person name="Rane R.V."/>
            <person name="Luria V."/>
            <person name="Xiong Z."/>
            <person name="Chen J."/>
            <person name="Li Z."/>
            <person name="Catullo R.A."/>
            <person name="Griffin P.C."/>
            <person name="Schiffer M."/>
            <person name="Pearce S."/>
            <person name="Lee S.F."/>
            <person name="McElroy K."/>
            <person name="Stocker A."/>
            <person name="Shirriffs J."/>
            <person name="Cockerell F."/>
            <person name="Coppin C."/>
            <person name="Sgro C.M."/>
            <person name="Karger A."/>
            <person name="Cain J.W."/>
            <person name="Weber J.A."/>
            <person name="Santpere G."/>
            <person name="Kirschner M.W."/>
            <person name="Hoffmann A.A."/>
            <person name="Oakeshott J.G."/>
            <person name="Zhang G."/>
        </authorList>
    </citation>
    <scope>NUCLEOTIDE SEQUENCE</scope>
    <source>
        <strain evidence="11">BGI-SZ-2011g</strain>
    </source>
</reference>
<evidence type="ECO:0000256" key="2">
    <source>
        <dbReference type="ARBA" id="ARBA00022679"/>
    </source>
</evidence>
<dbReference type="GO" id="GO:0005737">
    <property type="term" value="C:cytoplasm"/>
    <property type="evidence" value="ECO:0007669"/>
    <property type="project" value="TreeGrafter"/>
</dbReference>
<accession>A0AAD4PLI4</accession>
<evidence type="ECO:0000259" key="10">
    <source>
        <dbReference type="PROSITE" id="PS50280"/>
    </source>
</evidence>
<keyword evidence="3" id="KW-0949">S-adenosyl-L-methionine</keyword>
<dbReference type="Proteomes" id="UP001200034">
    <property type="component" value="Unassembled WGS sequence"/>
</dbReference>
<evidence type="ECO:0000256" key="5">
    <source>
        <dbReference type="ARBA" id="ARBA00022771"/>
    </source>
</evidence>
<dbReference type="PANTHER" id="PTHR46165">
    <property type="entry name" value="SET AND MYND DOMAIN-CONTAINING PROTEIN 4"/>
    <property type="match status" value="1"/>
</dbReference>
<name>A0AAD4PLI4_9MUSC</name>
<dbReference type="GO" id="GO:0042826">
    <property type="term" value="F:histone deacetylase binding"/>
    <property type="evidence" value="ECO:0007669"/>
    <property type="project" value="TreeGrafter"/>
</dbReference>
<dbReference type="InterPro" id="IPR001214">
    <property type="entry name" value="SET_dom"/>
</dbReference>
<dbReference type="GO" id="GO:0008757">
    <property type="term" value="F:S-adenosylmethionine-dependent methyltransferase activity"/>
    <property type="evidence" value="ECO:0007669"/>
    <property type="project" value="UniProtKB-ARBA"/>
</dbReference>
<evidence type="ECO:0000256" key="4">
    <source>
        <dbReference type="ARBA" id="ARBA00022723"/>
    </source>
</evidence>
<evidence type="ECO:0000256" key="8">
    <source>
        <dbReference type="ARBA" id="ARBA00093635"/>
    </source>
</evidence>
<protein>
    <recommendedName>
        <fullName evidence="8">Protein-lysine N-methyltransferase SMYD4</fullName>
    </recommendedName>
    <alternativeName>
        <fullName evidence="9">SET and MYND domain-containing protein 4</fullName>
    </alternativeName>
</protein>
<dbReference type="InterPro" id="IPR002893">
    <property type="entry name" value="Znf_MYND"/>
</dbReference>
<dbReference type="GO" id="GO:0008276">
    <property type="term" value="F:protein methyltransferase activity"/>
    <property type="evidence" value="ECO:0007669"/>
    <property type="project" value="UniProtKB-ARBA"/>
</dbReference>
<keyword evidence="2" id="KW-0808">Transferase</keyword>
<evidence type="ECO:0000313" key="11">
    <source>
        <dbReference type="EMBL" id="KAH8371228.1"/>
    </source>
</evidence>
<keyword evidence="5" id="KW-0863">Zinc-finger</keyword>
<keyword evidence="12" id="KW-1185">Reference proteome</keyword>
<evidence type="ECO:0000256" key="1">
    <source>
        <dbReference type="ARBA" id="ARBA00022603"/>
    </source>
</evidence>
<keyword evidence="1" id="KW-0489">Methyltransferase</keyword>
<dbReference type="PROSITE" id="PS50280">
    <property type="entry name" value="SET"/>
    <property type="match status" value="1"/>
</dbReference>
<dbReference type="GO" id="GO:0042051">
    <property type="term" value="P:compound eye photoreceptor development"/>
    <property type="evidence" value="ECO:0007669"/>
    <property type="project" value="TreeGrafter"/>
</dbReference>
<dbReference type="AlphaFoldDB" id="A0AAD4PLI4"/>
<gene>
    <name evidence="11" type="ORF">KR093_006677</name>
</gene>
<evidence type="ECO:0000256" key="9">
    <source>
        <dbReference type="ARBA" id="ARBA00093680"/>
    </source>
</evidence>
<dbReference type="PROSITE" id="PS01360">
    <property type="entry name" value="ZF_MYND_1"/>
    <property type="match status" value="1"/>
</dbReference>
<comment type="caution">
    <text evidence="11">The sequence shown here is derived from an EMBL/GenBank/DDBJ whole genome shotgun (WGS) entry which is preliminary data.</text>
</comment>
<dbReference type="GO" id="GO:0008270">
    <property type="term" value="F:zinc ion binding"/>
    <property type="evidence" value="ECO:0007669"/>
    <property type="project" value="UniProtKB-KW"/>
</dbReference>
<dbReference type="GO" id="GO:0008170">
    <property type="term" value="F:N-methyltransferase activity"/>
    <property type="evidence" value="ECO:0007669"/>
    <property type="project" value="UniProtKB-ARBA"/>
</dbReference>
<proteinExistence type="predicted"/>
<dbReference type="GO" id="GO:0032259">
    <property type="term" value="P:methylation"/>
    <property type="evidence" value="ECO:0007669"/>
    <property type="project" value="UniProtKB-KW"/>
</dbReference>
<evidence type="ECO:0000313" key="12">
    <source>
        <dbReference type="Proteomes" id="UP001200034"/>
    </source>
</evidence>
<dbReference type="GO" id="GO:0005634">
    <property type="term" value="C:nucleus"/>
    <property type="evidence" value="ECO:0007669"/>
    <property type="project" value="TreeGrafter"/>
</dbReference>
<evidence type="ECO:0000256" key="3">
    <source>
        <dbReference type="ARBA" id="ARBA00022691"/>
    </source>
</evidence>
<dbReference type="SUPFAM" id="SSF82199">
    <property type="entry name" value="SET domain"/>
    <property type="match status" value="1"/>
</dbReference>
<organism evidence="11 12">
    <name type="scientific">Drosophila rubida</name>
    <dbReference type="NCBI Taxonomy" id="30044"/>
    <lineage>
        <taxon>Eukaryota</taxon>
        <taxon>Metazoa</taxon>
        <taxon>Ecdysozoa</taxon>
        <taxon>Arthropoda</taxon>
        <taxon>Hexapoda</taxon>
        <taxon>Insecta</taxon>
        <taxon>Pterygota</taxon>
        <taxon>Neoptera</taxon>
        <taxon>Endopterygota</taxon>
        <taxon>Diptera</taxon>
        <taxon>Brachycera</taxon>
        <taxon>Muscomorpha</taxon>
        <taxon>Ephydroidea</taxon>
        <taxon>Drosophilidae</taxon>
        <taxon>Drosophila</taxon>
    </lineage>
</organism>
<dbReference type="InterPro" id="IPR044421">
    <property type="entry name" value="SMYD4_SET"/>
</dbReference>
<dbReference type="CDD" id="cd10536">
    <property type="entry name" value="SET_SMYD4"/>
    <property type="match status" value="1"/>
</dbReference>
<dbReference type="Gene3D" id="1.10.220.160">
    <property type="match status" value="1"/>
</dbReference>